<dbReference type="InterPro" id="IPR004095">
    <property type="entry name" value="TGS"/>
</dbReference>
<sequence length="379" mass="42021">MGILERIKEIEFEISRTQKNKATEHHLGGLKAKLARLRSELIEGSKSTGGAKGEGFDVARQGDARVCLIGFPSVGKSTLMNSLTAEEAAEEGLAKERSAVGAYEFTTLTCQPSVFFVENTKIQLLDLPGIIEGAAEGRGRGRQVIAVAHSCDLVLMVLDSTKDDTQQRLLTKELEAVGIRLNKKPANVSFKPKKAGGLTVNFIVPQSELTQKAVQHILHQYKIFNADIVVREDCSTDDFIDVIEGNRKFLKCIYVYNKVDMLSIKEIDEIARRPNSVVVSSQAGWNLERLKRQVFDSLEVCRVYTKKKGHLPDFDDPIILTGQRGPCTVGNAVSLIHKDLLKDFKYAFVWGASAKHQPQHVGLGHELEDEDVLQIVKKI</sequence>
<dbReference type="FunFam" id="3.10.20.30:FF:000003">
    <property type="entry name" value="Developmentally-regulated GTP-binding protein 1"/>
    <property type="match status" value="1"/>
</dbReference>
<dbReference type="Proteomes" id="UP000515125">
    <property type="component" value="Unplaced"/>
</dbReference>
<dbReference type="InterPro" id="IPR045001">
    <property type="entry name" value="DRG"/>
</dbReference>
<dbReference type="GeneID" id="34621601"/>
<dbReference type="OrthoDB" id="1708588at2759"/>
<evidence type="ECO:0000313" key="6">
    <source>
        <dbReference type="RefSeq" id="XP_026191049.1"/>
    </source>
</evidence>
<dbReference type="InterPro" id="IPR027417">
    <property type="entry name" value="P-loop_NTPase"/>
</dbReference>
<evidence type="ECO:0000256" key="1">
    <source>
        <dbReference type="ARBA" id="ARBA00022741"/>
    </source>
</evidence>
<dbReference type="InterPro" id="IPR012676">
    <property type="entry name" value="TGS-like"/>
</dbReference>
<proteinExistence type="predicted"/>
<keyword evidence="1" id="KW-0547">Nucleotide-binding</keyword>
<dbReference type="Gene3D" id="3.10.20.30">
    <property type="match status" value="1"/>
</dbReference>
<dbReference type="SUPFAM" id="SSF81271">
    <property type="entry name" value="TGS-like"/>
    <property type="match status" value="1"/>
</dbReference>
<organism evidence="5 6">
    <name type="scientific">Cyclospora cayetanensis</name>
    <dbReference type="NCBI Taxonomy" id="88456"/>
    <lineage>
        <taxon>Eukaryota</taxon>
        <taxon>Sar</taxon>
        <taxon>Alveolata</taxon>
        <taxon>Apicomplexa</taxon>
        <taxon>Conoidasida</taxon>
        <taxon>Coccidia</taxon>
        <taxon>Eucoccidiorida</taxon>
        <taxon>Eimeriorina</taxon>
        <taxon>Eimeriidae</taxon>
        <taxon>Cyclospora</taxon>
    </lineage>
</organism>
<feature type="domain" description="OBG-type G" evidence="3">
    <location>
        <begin position="64"/>
        <end position="299"/>
    </location>
</feature>
<dbReference type="Pfam" id="PF01926">
    <property type="entry name" value="MMR_HSR1"/>
    <property type="match status" value="1"/>
</dbReference>
<dbReference type="CDD" id="cd01896">
    <property type="entry name" value="DRG"/>
    <property type="match status" value="1"/>
</dbReference>
<dbReference type="PANTHER" id="PTHR43127">
    <property type="entry name" value="DEVELOPMENTALLY-REGULATED GTP-BINDING PROTEIN 2"/>
    <property type="match status" value="1"/>
</dbReference>
<dbReference type="InterPro" id="IPR012675">
    <property type="entry name" value="Beta-grasp_dom_sf"/>
</dbReference>
<dbReference type="InterPro" id="IPR005225">
    <property type="entry name" value="Small_GTP-bd"/>
</dbReference>
<feature type="domain" description="TGS" evidence="4">
    <location>
        <begin position="299"/>
        <end position="377"/>
    </location>
</feature>
<protein>
    <submittedName>
        <fullName evidence="6">Developmentally-regulated G-protein 2</fullName>
    </submittedName>
</protein>
<reference evidence="6" key="1">
    <citation type="submission" date="2025-08" db="UniProtKB">
        <authorList>
            <consortium name="RefSeq"/>
        </authorList>
    </citation>
    <scope>IDENTIFICATION</scope>
</reference>
<dbReference type="GO" id="GO:0005525">
    <property type="term" value="F:GTP binding"/>
    <property type="evidence" value="ECO:0007669"/>
    <property type="project" value="UniProtKB-KW"/>
</dbReference>
<dbReference type="AlphaFoldDB" id="A0A6P6RU26"/>
<dbReference type="NCBIfam" id="TIGR00231">
    <property type="entry name" value="small_GTP"/>
    <property type="match status" value="1"/>
</dbReference>
<dbReference type="InterPro" id="IPR031662">
    <property type="entry name" value="GTP-binding_2"/>
</dbReference>
<dbReference type="Pfam" id="PF16897">
    <property type="entry name" value="MMR_HSR1_Xtn"/>
    <property type="match status" value="1"/>
</dbReference>
<dbReference type="InterPro" id="IPR031167">
    <property type="entry name" value="G_OBG"/>
</dbReference>
<name>A0A6P6RU26_9EIME</name>
<dbReference type="PRINTS" id="PR00326">
    <property type="entry name" value="GTP1OBG"/>
</dbReference>
<dbReference type="InterPro" id="IPR006074">
    <property type="entry name" value="GTP1-OBG_CS"/>
</dbReference>
<evidence type="ECO:0000313" key="5">
    <source>
        <dbReference type="Proteomes" id="UP000515125"/>
    </source>
</evidence>
<dbReference type="Gene3D" id="6.10.140.1070">
    <property type="match status" value="2"/>
</dbReference>
<dbReference type="GO" id="GO:0003924">
    <property type="term" value="F:GTPase activity"/>
    <property type="evidence" value="ECO:0007669"/>
    <property type="project" value="InterPro"/>
</dbReference>
<keyword evidence="2" id="KW-0342">GTP-binding</keyword>
<dbReference type="RefSeq" id="XP_026191049.1">
    <property type="nucleotide sequence ID" value="XM_026335264.1"/>
</dbReference>
<dbReference type="SUPFAM" id="SSF52540">
    <property type="entry name" value="P-loop containing nucleoside triphosphate hydrolases"/>
    <property type="match status" value="1"/>
</dbReference>
<dbReference type="PROSITE" id="PS51710">
    <property type="entry name" value="G_OBG"/>
    <property type="match status" value="1"/>
</dbReference>
<accession>A0A6P6RU26</accession>
<keyword evidence="5" id="KW-1185">Reference proteome</keyword>
<dbReference type="PROSITE" id="PS51880">
    <property type="entry name" value="TGS"/>
    <property type="match status" value="1"/>
</dbReference>
<gene>
    <name evidence="6" type="primary">LOC34621601</name>
</gene>
<dbReference type="InterPro" id="IPR006073">
    <property type="entry name" value="GTP-bd"/>
</dbReference>
<evidence type="ECO:0000259" key="4">
    <source>
        <dbReference type="PROSITE" id="PS51880"/>
    </source>
</evidence>
<dbReference type="Pfam" id="PF02824">
    <property type="entry name" value="TGS"/>
    <property type="match status" value="1"/>
</dbReference>
<evidence type="ECO:0000259" key="3">
    <source>
        <dbReference type="PROSITE" id="PS51710"/>
    </source>
</evidence>
<dbReference type="PROSITE" id="PS00905">
    <property type="entry name" value="GTP1_OBG"/>
    <property type="match status" value="1"/>
</dbReference>
<evidence type="ECO:0000256" key="2">
    <source>
        <dbReference type="ARBA" id="ARBA00023134"/>
    </source>
</evidence>